<keyword evidence="4" id="KW-1185">Reference proteome</keyword>
<organism evidence="3 4">
    <name type="scientific">Oxalicibacterium solurbis</name>
    <dbReference type="NCBI Taxonomy" id="69280"/>
    <lineage>
        <taxon>Bacteria</taxon>
        <taxon>Pseudomonadati</taxon>
        <taxon>Pseudomonadota</taxon>
        <taxon>Betaproteobacteria</taxon>
        <taxon>Burkholderiales</taxon>
        <taxon>Oxalobacteraceae</taxon>
        <taxon>Oxalicibacterium</taxon>
    </lineage>
</organism>
<dbReference type="GO" id="GO:0016989">
    <property type="term" value="F:sigma factor antagonist activity"/>
    <property type="evidence" value="ECO:0007669"/>
    <property type="project" value="TreeGrafter"/>
</dbReference>
<dbReference type="Pfam" id="PF04773">
    <property type="entry name" value="FecR"/>
    <property type="match status" value="1"/>
</dbReference>
<protein>
    <submittedName>
        <fullName evidence="3">Anti-sigma factor FoxR</fullName>
    </submittedName>
</protein>
<dbReference type="InterPro" id="IPR006860">
    <property type="entry name" value="FecR"/>
</dbReference>
<feature type="domain" description="FecR N-terminal" evidence="2">
    <location>
        <begin position="22"/>
        <end position="63"/>
    </location>
</feature>
<reference evidence="3" key="2">
    <citation type="submission" date="2020-09" db="EMBL/GenBank/DDBJ databases">
        <authorList>
            <person name="Sun Q."/>
            <person name="Sedlacek I."/>
        </authorList>
    </citation>
    <scope>NUCLEOTIDE SEQUENCE</scope>
    <source>
        <strain evidence="3">CCM 7664</strain>
    </source>
</reference>
<sequence length="338" mass="37562">MDIPVAILPDASESPLPDAIGRQAVHWLVLLQGEHVTQEMREAWQAWRTEKPEHERAWQRVETFLAGLRTLPSSAAHDVLAAERVPDKGRRRAAKLMAIMAAAGGAWLAVERVPAREWLADYRTGTGERRTVVLDDGTRLVLNARSAVDVKFDAGRRLVTLLEGEILIETAPDAQTVARPFYVQTAQGCLQALGTRFTVRQRQADVQVEVFEGAVRVRPAKARDQDYVVQAGQQTRFSQDGAEMPLADVDEQSAAWASGMLVAREMRLDDFLDALAPYRNGSLGCDPAIAALRVSGIYPLADTDRVLDMLQRTLPVEIHALTRYWVRLKPRDALEQKG</sequence>
<evidence type="ECO:0000313" key="3">
    <source>
        <dbReference type="EMBL" id="GGI54617.1"/>
    </source>
</evidence>
<dbReference type="EMBL" id="BMDP01000002">
    <property type="protein sequence ID" value="GGI54617.1"/>
    <property type="molecule type" value="Genomic_DNA"/>
</dbReference>
<dbReference type="Gene3D" id="2.60.120.1440">
    <property type="match status" value="1"/>
</dbReference>
<evidence type="ECO:0000259" key="1">
    <source>
        <dbReference type="Pfam" id="PF04773"/>
    </source>
</evidence>
<feature type="domain" description="FecR protein" evidence="1">
    <location>
        <begin position="121"/>
        <end position="216"/>
    </location>
</feature>
<dbReference type="RefSeq" id="WP_188420750.1">
    <property type="nucleotide sequence ID" value="NZ_BMDP01000002.1"/>
</dbReference>
<accession>A0A8J3F4K7</accession>
<name>A0A8J3F4K7_9BURK</name>
<gene>
    <name evidence="3" type="primary">foxR</name>
    <name evidence="3" type="ORF">GCM10011430_17910</name>
</gene>
<dbReference type="InterPro" id="IPR012373">
    <property type="entry name" value="Ferrdict_sens_TM"/>
</dbReference>
<dbReference type="PANTHER" id="PTHR30273">
    <property type="entry name" value="PERIPLASMIC SIGNAL SENSOR AND SIGMA FACTOR ACTIVATOR FECR-RELATED"/>
    <property type="match status" value="1"/>
</dbReference>
<dbReference type="InterPro" id="IPR032623">
    <property type="entry name" value="FecR_N"/>
</dbReference>
<reference evidence="3" key="1">
    <citation type="journal article" date="2014" name="Int. J. Syst. Evol. Microbiol.">
        <title>Complete genome sequence of Corynebacterium casei LMG S-19264T (=DSM 44701T), isolated from a smear-ripened cheese.</title>
        <authorList>
            <consortium name="US DOE Joint Genome Institute (JGI-PGF)"/>
            <person name="Walter F."/>
            <person name="Albersmeier A."/>
            <person name="Kalinowski J."/>
            <person name="Ruckert C."/>
        </authorList>
    </citation>
    <scope>NUCLEOTIDE SEQUENCE</scope>
    <source>
        <strain evidence="3">CCM 7664</strain>
    </source>
</reference>
<evidence type="ECO:0000313" key="4">
    <source>
        <dbReference type="Proteomes" id="UP000627205"/>
    </source>
</evidence>
<evidence type="ECO:0000259" key="2">
    <source>
        <dbReference type="Pfam" id="PF16220"/>
    </source>
</evidence>
<dbReference type="PANTHER" id="PTHR30273:SF2">
    <property type="entry name" value="PROTEIN FECR"/>
    <property type="match status" value="1"/>
</dbReference>
<dbReference type="Pfam" id="PF16220">
    <property type="entry name" value="DUF4880"/>
    <property type="match status" value="1"/>
</dbReference>
<dbReference type="AlphaFoldDB" id="A0A8J3F4K7"/>
<proteinExistence type="predicted"/>
<dbReference type="Proteomes" id="UP000627205">
    <property type="component" value="Unassembled WGS sequence"/>
</dbReference>
<comment type="caution">
    <text evidence="3">The sequence shown here is derived from an EMBL/GenBank/DDBJ whole genome shotgun (WGS) entry which is preliminary data.</text>
</comment>
<dbReference type="PIRSF" id="PIRSF018266">
    <property type="entry name" value="FecR"/>
    <property type="match status" value="1"/>
</dbReference>